<feature type="transmembrane region" description="Helical" evidence="6">
    <location>
        <begin position="157"/>
        <end position="179"/>
    </location>
</feature>
<dbReference type="Gene3D" id="1.20.1740.10">
    <property type="entry name" value="Amino acid/polyamine transporter I"/>
    <property type="match status" value="1"/>
</dbReference>
<dbReference type="RefSeq" id="WP_141374946.1">
    <property type="nucleotide sequence ID" value="NZ_BAPL01000016.1"/>
</dbReference>
<gene>
    <name evidence="8" type="ORF">APE01nite_08030</name>
</gene>
<dbReference type="PANTHER" id="PTHR43495:SF5">
    <property type="entry name" value="GAMMA-AMINOBUTYRIC ACID PERMEASE"/>
    <property type="match status" value="1"/>
</dbReference>
<evidence type="ECO:0000256" key="4">
    <source>
        <dbReference type="ARBA" id="ARBA00022989"/>
    </source>
</evidence>
<name>A0A4Y3TRL9_9PROT</name>
<reference evidence="8 9" key="1">
    <citation type="submission" date="2019-06" db="EMBL/GenBank/DDBJ databases">
        <title>Whole genome shotgun sequence of Acetobacter peroxydans NBRC 13755.</title>
        <authorList>
            <person name="Hosoyama A."/>
            <person name="Uohara A."/>
            <person name="Ohji S."/>
            <person name="Ichikawa N."/>
        </authorList>
    </citation>
    <scope>NUCLEOTIDE SEQUENCE [LARGE SCALE GENOMIC DNA]</scope>
    <source>
        <strain evidence="8 9">NBRC 13755</strain>
    </source>
</reference>
<evidence type="ECO:0000313" key="9">
    <source>
        <dbReference type="Proteomes" id="UP000317730"/>
    </source>
</evidence>
<feature type="transmembrane region" description="Helical" evidence="6">
    <location>
        <begin position="286"/>
        <end position="306"/>
    </location>
</feature>
<dbReference type="OrthoDB" id="5297508at2"/>
<keyword evidence="5 6" id="KW-0472">Membrane</keyword>
<dbReference type="Pfam" id="PF00324">
    <property type="entry name" value="AA_permease"/>
    <property type="match status" value="1"/>
</dbReference>
<accession>A0A4Y3TRL9</accession>
<evidence type="ECO:0000313" key="8">
    <source>
        <dbReference type="EMBL" id="GEB85006.1"/>
    </source>
</evidence>
<evidence type="ECO:0000256" key="6">
    <source>
        <dbReference type="SAM" id="Phobius"/>
    </source>
</evidence>
<feature type="transmembrane region" description="Helical" evidence="6">
    <location>
        <begin position="359"/>
        <end position="384"/>
    </location>
</feature>
<proteinExistence type="predicted"/>
<feature type="transmembrane region" description="Helical" evidence="6">
    <location>
        <begin position="98"/>
        <end position="119"/>
    </location>
</feature>
<feature type="transmembrane region" description="Helical" evidence="6">
    <location>
        <begin position="199"/>
        <end position="224"/>
    </location>
</feature>
<organism evidence="8 9">
    <name type="scientific">Acetobacter peroxydans</name>
    <dbReference type="NCBI Taxonomy" id="104098"/>
    <lineage>
        <taxon>Bacteria</taxon>
        <taxon>Pseudomonadati</taxon>
        <taxon>Pseudomonadota</taxon>
        <taxon>Alphaproteobacteria</taxon>
        <taxon>Acetobacterales</taxon>
        <taxon>Acetobacteraceae</taxon>
        <taxon>Acetobacter</taxon>
    </lineage>
</organism>
<feature type="transmembrane region" description="Helical" evidence="6">
    <location>
        <begin position="21"/>
        <end position="44"/>
    </location>
</feature>
<feature type="transmembrane region" description="Helical" evidence="6">
    <location>
        <begin position="335"/>
        <end position="353"/>
    </location>
</feature>
<feature type="transmembrane region" description="Helical" evidence="6">
    <location>
        <begin position="396"/>
        <end position="420"/>
    </location>
</feature>
<feature type="transmembrane region" description="Helical" evidence="6">
    <location>
        <begin position="50"/>
        <end position="67"/>
    </location>
</feature>
<dbReference type="InterPro" id="IPR004841">
    <property type="entry name" value="AA-permease/SLC12A_dom"/>
</dbReference>
<keyword evidence="4 6" id="KW-1133">Transmembrane helix</keyword>
<dbReference type="PIRSF" id="PIRSF006060">
    <property type="entry name" value="AA_transporter"/>
    <property type="match status" value="1"/>
</dbReference>
<keyword evidence="3 6" id="KW-0812">Transmembrane</keyword>
<dbReference type="GO" id="GO:0006865">
    <property type="term" value="P:amino acid transport"/>
    <property type="evidence" value="ECO:0007669"/>
    <property type="project" value="InterPro"/>
</dbReference>
<protein>
    <recommendedName>
        <fullName evidence="7">Amino acid permease/ SLC12A domain-containing protein</fullName>
    </recommendedName>
</protein>
<evidence type="ECO:0000259" key="7">
    <source>
        <dbReference type="Pfam" id="PF00324"/>
    </source>
</evidence>
<feature type="transmembrane region" description="Helical" evidence="6">
    <location>
        <begin position="426"/>
        <end position="448"/>
    </location>
</feature>
<comment type="caution">
    <text evidence="8">The sequence shown here is derived from an EMBL/GenBank/DDBJ whole genome shotgun (WGS) entry which is preliminary data.</text>
</comment>
<keyword evidence="2" id="KW-0813">Transport</keyword>
<feature type="transmembrane region" description="Helical" evidence="6">
    <location>
        <begin position="125"/>
        <end position="145"/>
    </location>
</feature>
<keyword evidence="9" id="KW-1185">Reference proteome</keyword>
<feature type="transmembrane region" description="Helical" evidence="6">
    <location>
        <begin position="245"/>
        <end position="266"/>
    </location>
</feature>
<evidence type="ECO:0000256" key="1">
    <source>
        <dbReference type="ARBA" id="ARBA00004141"/>
    </source>
</evidence>
<dbReference type="AlphaFoldDB" id="A0A4Y3TRL9"/>
<dbReference type="Proteomes" id="UP000317730">
    <property type="component" value="Unassembled WGS sequence"/>
</dbReference>
<evidence type="ECO:0000256" key="5">
    <source>
        <dbReference type="ARBA" id="ARBA00023136"/>
    </source>
</evidence>
<evidence type="ECO:0000256" key="2">
    <source>
        <dbReference type="ARBA" id="ARBA00022448"/>
    </source>
</evidence>
<dbReference type="EMBL" id="BJMV01000003">
    <property type="protein sequence ID" value="GEB85006.1"/>
    <property type="molecule type" value="Genomic_DNA"/>
</dbReference>
<evidence type="ECO:0000256" key="3">
    <source>
        <dbReference type="ARBA" id="ARBA00022692"/>
    </source>
</evidence>
<dbReference type="PANTHER" id="PTHR43495">
    <property type="entry name" value="GABA PERMEASE"/>
    <property type="match status" value="1"/>
</dbReference>
<dbReference type="GO" id="GO:0055085">
    <property type="term" value="P:transmembrane transport"/>
    <property type="evidence" value="ECO:0007669"/>
    <property type="project" value="InterPro"/>
</dbReference>
<dbReference type="InterPro" id="IPR004840">
    <property type="entry name" value="Amino_acid_permease_CS"/>
</dbReference>
<dbReference type="FunFam" id="1.20.1740.10:FF:000001">
    <property type="entry name" value="Amino acid permease"/>
    <property type="match status" value="1"/>
</dbReference>
<comment type="subcellular location">
    <subcellularLocation>
        <location evidence="1">Membrane</location>
        <topology evidence="1">Multi-pass membrane protein</topology>
    </subcellularLocation>
</comment>
<dbReference type="PROSITE" id="PS00218">
    <property type="entry name" value="AMINO_ACID_PERMEASE_1"/>
    <property type="match status" value="1"/>
</dbReference>
<sequence length="452" mass="47488">MAQAKTTRSVQSGAGLRNRHIAMIALGGTIGAGLFVGSSAAIVATGPAVLLAYLGVGALVMLVMRMLGEMVVNNPHQGSFVAYIRIAHGDRVGFTAGWLYWFFWVVVLGSEAIAGAILLQDWINLPVWFLALMLLAVLKAVNFAAPRVFGECEFWLSGVKVFSILAFVGLSLLYVLHVFGPGVPVRENLVGHGGLVPHGFLAVLSIVPTILFSMMGAEIATVAAGESSESEKSIDRVTRSLGLRVTLFYVLAVGMILLVVPWDTIISGRSPFVAAMDRMGVPGAGLMMRIVVLSAILSCLNSSLYITSRVLRELAEQGDAPVALGRCAGSGAPRLAITVSGLAGALVAFSSILAPDTIFAFLLSCSGGVILLIYSLIVTAHIVTRKAAERAGRGRFVLPLFPLTNYATVAGVAVVFGAMLCNPAERMTAVASLGTSVVCFGLASFFMIRRAA</sequence>
<feature type="domain" description="Amino acid permease/ SLC12A" evidence="7">
    <location>
        <begin position="20"/>
        <end position="419"/>
    </location>
</feature>
<dbReference type="GO" id="GO:0016020">
    <property type="term" value="C:membrane"/>
    <property type="evidence" value="ECO:0007669"/>
    <property type="project" value="UniProtKB-SubCell"/>
</dbReference>